<protein>
    <submittedName>
        <fullName evidence="1">Uncharacterized protein</fullName>
    </submittedName>
</protein>
<accession>A0A1J1C8C7</accession>
<evidence type="ECO:0000313" key="1">
    <source>
        <dbReference type="EMBL" id="APF18798.1"/>
    </source>
</evidence>
<reference evidence="1 2" key="1">
    <citation type="submission" date="2016-11" db="EMBL/GenBank/DDBJ databases">
        <title>Genomic analysis of Caldithrix abyssi and proposal of a novel bacterial phylum Caldithrichaeota.</title>
        <authorList>
            <person name="Kublanov I."/>
            <person name="Sigalova O."/>
            <person name="Gavrilov S."/>
            <person name="Lebedinsky A."/>
            <person name="Ivanova N."/>
            <person name="Daum C."/>
            <person name="Reddy T."/>
            <person name="Klenk H.P."/>
            <person name="Goker M."/>
            <person name="Reva O."/>
            <person name="Miroshnichenko M."/>
            <person name="Kyprides N."/>
            <person name="Woyke T."/>
            <person name="Gelfand M."/>
        </authorList>
    </citation>
    <scope>NUCLEOTIDE SEQUENCE [LARGE SCALE GENOMIC DNA]</scope>
    <source>
        <strain evidence="1 2">LF13</strain>
    </source>
</reference>
<gene>
    <name evidence="1" type="ORF">Cabys_2049</name>
</gene>
<dbReference type="Proteomes" id="UP000183868">
    <property type="component" value="Chromosome"/>
</dbReference>
<proteinExistence type="predicted"/>
<organism evidence="1 2">
    <name type="scientific">Caldithrix abyssi DSM 13497</name>
    <dbReference type="NCBI Taxonomy" id="880073"/>
    <lineage>
        <taxon>Bacteria</taxon>
        <taxon>Pseudomonadati</taxon>
        <taxon>Calditrichota</taxon>
        <taxon>Calditrichia</taxon>
        <taxon>Calditrichales</taxon>
        <taxon>Calditrichaceae</taxon>
        <taxon>Caldithrix</taxon>
    </lineage>
</organism>
<dbReference type="AlphaFoldDB" id="A0A1J1C8C7"/>
<dbReference type="KEGG" id="caby:Cabys_2049"/>
<evidence type="ECO:0000313" key="2">
    <source>
        <dbReference type="Proteomes" id="UP000183868"/>
    </source>
</evidence>
<sequence>MVENMKDATIIIKISDFTVKRIIDIPPFYWFNVFAPLK</sequence>
<name>A0A1J1C8C7_CALAY</name>
<dbReference type="EMBL" id="CP018099">
    <property type="protein sequence ID" value="APF18798.1"/>
    <property type="molecule type" value="Genomic_DNA"/>
</dbReference>